<dbReference type="PROSITE" id="PS00134">
    <property type="entry name" value="TRYPSIN_HIS"/>
    <property type="match status" value="1"/>
</dbReference>
<accession>A0ABN7AF25</accession>
<keyword evidence="2" id="KW-0378">Hydrolase</keyword>
<keyword evidence="2" id="KW-0645">Protease</keyword>
<evidence type="ECO:0000313" key="6">
    <source>
        <dbReference type="Proteomes" id="UP001307889"/>
    </source>
</evidence>
<proteinExistence type="predicted"/>
<dbReference type="PROSITE" id="PS00135">
    <property type="entry name" value="TRYPSIN_SER"/>
    <property type="match status" value="1"/>
</dbReference>
<dbReference type="Proteomes" id="UP001307889">
    <property type="component" value="Chromosome 2"/>
</dbReference>
<keyword evidence="6" id="KW-1185">Reference proteome</keyword>
<dbReference type="CDD" id="cd00190">
    <property type="entry name" value="Tryp_SPc"/>
    <property type="match status" value="1"/>
</dbReference>
<feature type="chain" id="PRO_5045783566" description="Peptidase S1 domain-containing protein" evidence="3">
    <location>
        <begin position="17"/>
        <end position="528"/>
    </location>
</feature>
<evidence type="ECO:0000259" key="4">
    <source>
        <dbReference type="PROSITE" id="PS50240"/>
    </source>
</evidence>
<keyword evidence="2" id="KW-0720">Serine protease</keyword>
<dbReference type="SMART" id="SM00020">
    <property type="entry name" value="Tryp_SPc"/>
    <property type="match status" value="1"/>
</dbReference>
<dbReference type="InterPro" id="IPR043504">
    <property type="entry name" value="Peptidase_S1_PA_chymotrypsin"/>
</dbReference>
<keyword evidence="3" id="KW-0732">Signal</keyword>
<dbReference type="SUPFAM" id="SSF50494">
    <property type="entry name" value="Trypsin-like serine proteases"/>
    <property type="match status" value="1"/>
</dbReference>
<dbReference type="Pfam" id="PF00089">
    <property type="entry name" value="Trypsin"/>
    <property type="match status" value="1"/>
</dbReference>
<feature type="signal peptide" evidence="3">
    <location>
        <begin position="1"/>
        <end position="16"/>
    </location>
</feature>
<name>A0ABN7AF25_9HEMI</name>
<dbReference type="InterPro" id="IPR018114">
    <property type="entry name" value="TRYPSIN_HIS"/>
</dbReference>
<dbReference type="PRINTS" id="PR00722">
    <property type="entry name" value="CHYMOTRYPSIN"/>
</dbReference>
<dbReference type="InterPro" id="IPR001254">
    <property type="entry name" value="Trypsin_dom"/>
</dbReference>
<dbReference type="PANTHER" id="PTHR24252">
    <property type="entry name" value="ACROSIN-RELATED"/>
    <property type="match status" value="1"/>
</dbReference>
<evidence type="ECO:0000256" key="2">
    <source>
        <dbReference type="RuleBase" id="RU363034"/>
    </source>
</evidence>
<feature type="domain" description="Peptidase S1" evidence="4">
    <location>
        <begin position="283"/>
        <end position="519"/>
    </location>
</feature>
<dbReference type="Gene3D" id="2.40.10.10">
    <property type="entry name" value="Trypsin-like serine proteases"/>
    <property type="match status" value="1"/>
</dbReference>
<evidence type="ECO:0000256" key="1">
    <source>
        <dbReference type="ARBA" id="ARBA00023157"/>
    </source>
</evidence>
<organism evidence="5 6">
    <name type="scientific">Nesidiocoris tenuis</name>
    <dbReference type="NCBI Taxonomy" id="355587"/>
    <lineage>
        <taxon>Eukaryota</taxon>
        <taxon>Metazoa</taxon>
        <taxon>Ecdysozoa</taxon>
        <taxon>Arthropoda</taxon>
        <taxon>Hexapoda</taxon>
        <taxon>Insecta</taxon>
        <taxon>Pterygota</taxon>
        <taxon>Neoptera</taxon>
        <taxon>Paraneoptera</taxon>
        <taxon>Hemiptera</taxon>
        <taxon>Heteroptera</taxon>
        <taxon>Panheteroptera</taxon>
        <taxon>Cimicomorpha</taxon>
        <taxon>Miridae</taxon>
        <taxon>Dicyphina</taxon>
        <taxon>Nesidiocoris</taxon>
    </lineage>
</organism>
<dbReference type="PANTHER" id="PTHR24252:SF7">
    <property type="entry name" value="HYALIN"/>
    <property type="match status" value="1"/>
</dbReference>
<evidence type="ECO:0000256" key="3">
    <source>
        <dbReference type="SAM" id="SignalP"/>
    </source>
</evidence>
<keyword evidence="1" id="KW-1015">Disulfide bond</keyword>
<reference evidence="5 6" key="1">
    <citation type="submission" date="2023-09" db="EMBL/GenBank/DDBJ databases">
        <title>Nesidiocoris tenuis whole genome shotgun sequence.</title>
        <authorList>
            <person name="Shibata T."/>
            <person name="Shimoda M."/>
            <person name="Kobayashi T."/>
            <person name="Uehara T."/>
        </authorList>
    </citation>
    <scope>NUCLEOTIDE SEQUENCE [LARGE SCALE GENOMIC DNA]</scope>
    <source>
        <strain evidence="5 6">Japan</strain>
    </source>
</reference>
<dbReference type="EMBL" id="AP028910">
    <property type="protein sequence ID" value="BES89974.1"/>
    <property type="molecule type" value="Genomic_DNA"/>
</dbReference>
<dbReference type="InterPro" id="IPR033116">
    <property type="entry name" value="TRYPSIN_SER"/>
</dbReference>
<dbReference type="PROSITE" id="PS50240">
    <property type="entry name" value="TRYPSIN_DOM"/>
    <property type="match status" value="1"/>
</dbReference>
<evidence type="ECO:0000313" key="5">
    <source>
        <dbReference type="EMBL" id="BES89974.1"/>
    </source>
</evidence>
<sequence length="528" mass="58335">MLRLGIFLALTASALSMDQMTYALQEKWVEILNNTKQRWGSNQRRILTAEEGSLVKVFCLDFRMPTNPNDPCLFSQVYLDDGVEKRKVCGSQKDFQYIGQSSKMTVEYQITGAEGTLECVAKAVHPPKNVETIEVSLGGGVKRVSFPEENQRGLDQDRAWRFVSTTDHRVSLQCDIGMSWRFSNGICGRDILTISSGGASKQFCGYEKVVEMSKGLEITIRVETFPGTNGHITCVAQAITGHDPNEHNNVPFPEEDSSEFGVVPGHQGTTCPCGMANKDAGRIINGTEAHEGKFPFMVSLRKLDGTHFCGASILTSRHILTAAHCVSDRWAKNVPVPEEWVPTVGVHRRREDAAHGETQRLKVEQVFVPDNWFADKGSLEADIAILVLSSAIKYSKWVSPVCLSPVELPITNKYIKAMGWGRAEDTYFPDKLRETYVQVLDMALCNNNPKETCFKTGPSSSCHGDSGGPYVYLDPETNRFTQVALVSYGFGSFEDGELATLSFSVITRGPMEIVLSLSTCKVRDIGDA</sequence>
<dbReference type="InterPro" id="IPR009003">
    <property type="entry name" value="Peptidase_S1_PA"/>
</dbReference>
<protein>
    <recommendedName>
        <fullName evidence="4">Peptidase S1 domain-containing protein</fullName>
    </recommendedName>
</protein>
<gene>
    <name evidence="5" type="ORF">NTJ_02781</name>
</gene>
<dbReference type="InterPro" id="IPR001314">
    <property type="entry name" value="Peptidase_S1A"/>
</dbReference>